<evidence type="ECO:0000313" key="17">
    <source>
        <dbReference type="Proteomes" id="UP000629438"/>
    </source>
</evidence>
<evidence type="ECO:0000256" key="2">
    <source>
        <dbReference type="ARBA" id="ARBA00004435"/>
    </source>
</evidence>
<keyword evidence="5 11" id="KW-0728">SH3 domain</keyword>
<feature type="domain" description="Guanylate kinase-like" evidence="14">
    <location>
        <begin position="802"/>
        <end position="902"/>
    </location>
</feature>
<dbReference type="OrthoDB" id="418634at2759"/>
<dbReference type="PROSITE" id="PS50106">
    <property type="entry name" value="PDZ"/>
    <property type="match status" value="3"/>
</dbReference>
<feature type="region of interest" description="Disordered" evidence="12">
    <location>
        <begin position="460"/>
        <end position="503"/>
    </location>
</feature>
<feature type="non-terminal residue" evidence="16">
    <location>
        <position position="1042"/>
    </location>
</feature>
<organism evidence="16 17">
    <name type="scientific">Tichodroma muraria</name>
    <dbReference type="NCBI Taxonomy" id="237442"/>
    <lineage>
        <taxon>Eukaryota</taxon>
        <taxon>Metazoa</taxon>
        <taxon>Chordata</taxon>
        <taxon>Craniata</taxon>
        <taxon>Vertebrata</taxon>
        <taxon>Euteleostomi</taxon>
        <taxon>Archelosauria</taxon>
        <taxon>Archosauria</taxon>
        <taxon>Dinosauria</taxon>
        <taxon>Saurischia</taxon>
        <taxon>Theropoda</taxon>
        <taxon>Coelurosauria</taxon>
        <taxon>Aves</taxon>
        <taxon>Neognathae</taxon>
        <taxon>Neoaves</taxon>
        <taxon>Telluraves</taxon>
        <taxon>Australaves</taxon>
        <taxon>Passeriformes</taxon>
        <taxon>Sittidae</taxon>
        <taxon>Tichodroma</taxon>
    </lineage>
</organism>
<evidence type="ECO:0000256" key="3">
    <source>
        <dbReference type="ARBA" id="ARBA00007014"/>
    </source>
</evidence>
<evidence type="ECO:0000256" key="12">
    <source>
        <dbReference type="SAM" id="MobiDB-lite"/>
    </source>
</evidence>
<feature type="compositionally biased region" description="Basic residues" evidence="12">
    <location>
        <begin position="296"/>
        <end position="313"/>
    </location>
</feature>
<dbReference type="GO" id="GO:0090557">
    <property type="term" value="P:establishment of endothelial intestinal barrier"/>
    <property type="evidence" value="ECO:0007669"/>
    <property type="project" value="TreeGrafter"/>
</dbReference>
<feature type="region of interest" description="Disordered" evidence="12">
    <location>
        <begin position="248"/>
        <end position="330"/>
    </location>
</feature>
<evidence type="ECO:0000256" key="9">
    <source>
        <dbReference type="ARBA" id="ARBA00022949"/>
    </source>
</evidence>
<dbReference type="Pfam" id="PF00595">
    <property type="entry name" value="PDZ"/>
    <property type="match status" value="3"/>
</dbReference>
<dbReference type="SUPFAM" id="SSF50044">
    <property type="entry name" value="SH3-domain"/>
    <property type="match status" value="1"/>
</dbReference>
<feature type="domain" description="PDZ" evidence="15">
    <location>
        <begin position="532"/>
        <end position="598"/>
    </location>
</feature>
<dbReference type="GO" id="GO:0005923">
    <property type="term" value="C:bicellular tight junction"/>
    <property type="evidence" value="ECO:0007669"/>
    <property type="project" value="UniProtKB-SubCell"/>
</dbReference>
<evidence type="ECO:0000259" key="15">
    <source>
        <dbReference type="PROSITE" id="PS50106"/>
    </source>
</evidence>
<dbReference type="CDD" id="cd06729">
    <property type="entry name" value="PDZ3_ZO1-like_domain"/>
    <property type="match status" value="1"/>
</dbReference>
<evidence type="ECO:0000256" key="5">
    <source>
        <dbReference type="ARBA" id="ARBA00022443"/>
    </source>
</evidence>
<comment type="subcellular location">
    <subcellularLocation>
        <location evidence="2">Cell junction</location>
        <location evidence="2">Tight junction</location>
    </subcellularLocation>
    <subcellularLocation>
        <location evidence="1">Cell membrane</location>
        <topology evidence="1">Peripheral membrane protein</topology>
        <orientation evidence="1">Cytoplasmic side</orientation>
    </subcellularLocation>
</comment>
<evidence type="ECO:0000256" key="8">
    <source>
        <dbReference type="ARBA" id="ARBA00022737"/>
    </source>
</evidence>
<dbReference type="FunFam" id="2.30.42.10:FF:000013">
    <property type="entry name" value="Putative tight junction protein ZO-1"/>
    <property type="match status" value="1"/>
</dbReference>
<dbReference type="GO" id="GO:0005886">
    <property type="term" value="C:plasma membrane"/>
    <property type="evidence" value="ECO:0007669"/>
    <property type="project" value="UniProtKB-SubCell"/>
</dbReference>
<dbReference type="PANTHER" id="PTHR13865">
    <property type="entry name" value="TIGHT JUNCTION PROTEIN"/>
    <property type="match status" value="1"/>
</dbReference>
<dbReference type="Pfam" id="PF07653">
    <property type="entry name" value="SH3_2"/>
    <property type="match status" value="1"/>
</dbReference>
<dbReference type="InterPro" id="IPR008145">
    <property type="entry name" value="GK/Ca_channel_bsu"/>
</dbReference>
<dbReference type="PROSITE" id="PS50052">
    <property type="entry name" value="GUANYLATE_KINASE_2"/>
    <property type="match status" value="1"/>
</dbReference>
<dbReference type="InterPro" id="IPR001478">
    <property type="entry name" value="PDZ"/>
</dbReference>
<feature type="non-terminal residue" evidence="16">
    <location>
        <position position="1"/>
    </location>
</feature>
<dbReference type="SMART" id="SM00326">
    <property type="entry name" value="SH3"/>
    <property type="match status" value="1"/>
</dbReference>
<gene>
    <name evidence="16" type="primary">Tjp3</name>
    <name evidence="16" type="ORF">TICMUR_R05335</name>
</gene>
<keyword evidence="7" id="KW-0597">Phosphoprotein</keyword>
<evidence type="ECO:0000256" key="6">
    <source>
        <dbReference type="ARBA" id="ARBA00022475"/>
    </source>
</evidence>
<dbReference type="Gene3D" id="3.40.50.300">
    <property type="entry name" value="P-loop containing nucleotide triphosphate hydrolases"/>
    <property type="match status" value="1"/>
</dbReference>
<dbReference type="AlphaFoldDB" id="A0A850Z8Q6"/>
<keyword evidence="6" id="KW-1003">Cell membrane</keyword>
<evidence type="ECO:0000259" key="14">
    <source>
        <dbReference type="PROSITE" id="PS50052"/>
    </source>
</evidence>
<dbReference type="InterPro" id="IPR036028">
    <property type="entry name" value="SH3-like_dom_sf"/>
</dbReference>
<keyword evidence="9" id="KW-0965">Cell junction</keyword>
<feature type="domain" description="PDZ" evidence="15">
    <location>
        <begin position="370"/>
        <end position="447"/>
    </location>
</feature>
<keyword evidence="10" id="KW-0472">Membrane</keyword>
<dbReference type="EMBL" id="WAAG01045883">
    <property type="protein sequence ID" value="NWI01905.1"/>
    <property type="molecule type" value="Genomic_DNA"/>
</dbReference>
<dbReference type="InterPro" id="IPR008144">
    <property type="entry name" value="Guanylate_kin-like_dom"/>
</dbReference>
<dbReference type="Gene3D" id="2.30.42.10">
    <property type="match status" value="3"/>
</dbReference>
<evidence type="ECO:0000256" key="11">
    <source>
        <dbReference type="PROSITE-ProRule" id="PRU00192"/>
    </source>
</evidence>
<dbReference type="GO" id="GO:0098609">
    <property type="term" value="P:cell-cell adhesion"/>
    <property type="evidence" value="ECO:0007669"/>
    <property type="project" value="TreeGrafter"/>
</dbReference>
<keyword evidence="4" id="KW-0796">Tight junction</keyword>
<feature type="region of interest" description="Disordered" evidence="12">
    <location>
        <begin position="945"/>
        <end position="1042"/>
    </location>
</feature>
<comment type="similarity">
    <text evidence="3">Belongs to the MAGUK family.</text>
</comment>
<dbReference type="InterPro" id="IPR001452">
    <property type="entry name" value="SH3_domain"/>
</dbReference>
<dbReference type="Proteomes" id="UP000629438">
    <property type="component" value="Unassembled WGS sequence"/>
</dbReference>
<evidence type="ECO:0000313" key="16">
    <source>
        <dbReference type="EMBL" id="NWI01905.1"/>
    </source>
</evidence>
<keyword evidence="17" id="KW-1185">Reference proteome</keyword>
<protein>
    <submittedName>
        <fullName evidence="16">ZO3 protein</fullName>
    </submittedName>
</protein>
<keyword evidence="8" id="KW-0677">Repeat</keyword>
<accession>A0A850Z8Q6</accession>
<dbReference type="PROSITE" id="PS50002">
    <property type="entry name" value="SH3"/>
    <property type="match status" value="1"/>
</dbReference>
<comment type="caution">
    <text evidence="16">The sequence shown here is derived from an EMBL/GenBank/DDBJ whole genome shotgun (WGS) entry which is preliminary data.</text>
</comment>
<feature type="domain" description="PDZ" evidence="15">
    <location>
        <begin position="157"/>
        <end position="244"/>
    </location>
</feature>
<dbReference type="InterPro" id="IPR036034">
    <property type="entry name" value="PDZ_sf"/>
</dbReference>
<dbReference type="FunFam" id="3.40.50.300:FF:000110">
    <property type="entry name" value="tight junction protein ZO-1 isoform X1"/>
    <property type="match status" value="1"/>
</dbReference>
<dbReference type="CDD" id="cd06728">
    <property type="entry name" value="PDZ2_ZO1-like_ds"/>
    <property type="match status" value="1"/>
</dbReference>
<dbReference type="CDD" id="cd06727">
    <property type="entry name" value="PDZ1_ZO1-like"/>
    <property type="match status" value="1"/>
</dbReference>
<dbReference type="CDD" id="cd12028">
    <property type="entry name" value="SH3_ZO-3"/>
    <property type="match status" value="1"/>
</dbReference>
<dbReference type="Pfam" id="PF00625">
    <property type="entry name" value="Guanylate_kin"/>
    <property type="match status" value="1"/>
</dbReference>
<dbReference type="InterPro" id="IPR027417">
    <property type="entry name" value="P-loop_NTPase"/>
</dbReference>
<dbReference type="GO" id="GO:0050839">
    <property type="term" value="F:cell adhesion molecule binding"/>
    <property type="evidence" value="ECO:0007669"/>
    <property type="project" value="TreeGrafter"/>
</dbReference>
<dbReference type="SUPFAM" id="SSF50156">
    <property type="entry name" value="PDZ domain-like"/>
    <property type="match status" value="3"/>
</dbReference>
<feature type="compositionally biased region" description="Basic and acidic residues" evidence="12">
    <location>
        <begin position="1010"/>
        <end position="1027"/>
    </location>
</feature>
<feature type="compositionally biased region" description="Basic and acidic residues" evidence="12">
    <location>
        <begin position="262"/>
        <end position="283"/>
    </location>
</feature>
<name>A0A850Z8Q6_9PASS</name>
<evidence type="ECO:0000256" key="10">
    <source>
        <dbReference type="ARBA" id="ARBA00023136"/>
    </source>
</evidence>
<evidence type="ECO:0000259" key="13">
    <source>
        <dbReference type="PROSITE" id="PS50002"/>
    </source>
</evidence>
<dbReference type="Gene3D" id="2.30.30.40">
    <property type="entry name" value="SH3 Domains"/>
    <property type="match status" value="1"/>
</dbReference>
<evidence type="ECO:0000256" key="1">
    <source>
        <dbReference type="ARBA" id="ARBA00004413"/>
    </source>
</evidence>
<feature type="compositionally biased region" description="Low complexity" evidence="12">
    <location>
        <begin position="318"/>
        <end position="327"/>
    </location>
</feature>
<dbReference type="GO" id="GO:1905605">
    <property type="term" value="P:positive regulation of blood-brain barrier permeability"/>
    <property type="evidence" value="ECO:0007669"/>
    <property type="project" value="TreeGrafter"/>
</dbReference>
<dbReference type="GO" id="GO:0045216">
    <property type="term" value="P:cell-cell junction organization"/>
    <property type="evidence" value="ECO:0007669"/>
    <property type="project" value="TreeGrafter"/>
</dbReference>
<dbReference type="SMART" id="SM00228">
    <property type="entry name" value="PDZ"/>
    <property type="match status" value="3"/>
</dbReference>
<dbReference type="InterPro" id="IPR005417">
    <property type="entry name" value="ZO"/>
</dbReference>
<evidence type="ECO:0000256" key="7">
    <source>
        <dbReference type="ARBA" id="ARBA00022553"/>
    </source>
</evidence>
<reference evidence="16" key="1">
    <citation type="submission" date="2019-09" db="EMBL/GenBank/DDBJ databases">
        <title>Bird 10,000 Genomes (B10K) Project - Family phase.</title>
        <authorList>
            <person name="Zhang G."/>
        </authorList>
    </citation>
    <scope>NUCLEOTIDE SEQUENCE</scope>
    <source>
        <strain evidence="16">B10K-DU-012-47</strain>
    </source>
</reference>
<dbReference type="SUPFAM" id="SSF52540">
    <property type="entry name" value="P-loop containing nucleoside triphosphate hydrolases"/>
    <property type="match status" value="1"/>
</dbReference>
<sequence length="1042" mass="115242">MAPAPGWRLRAGGFRRNWSPHAASALGWERYRPRREAERRGVDLIAVTAGKRSRGTRDDRRLVLRQSLGHKGLRKAPWSDTTATSPGAQLLPGRIPGSFCHCSLLQPDVGLRKGPAAAKRSQSQSEPPGRVAATVPLPSLCWWVPTMEEMVIWEQHTVTLSKDPHWGFGFAVSGGRDRPNRTTGDTAVFVSDVVSGGPAMGQLQRKDHIVMVNGLSMENVPSSIAIQTLKTCGKIANITLKRPKKIYLPVSKSSPGSPAVPRHYDSDDDYRLHRSQDDLDHSQGYDGDSSSERSSGHHHNDRHRHKPVSRSWRRSQDSSHWTQSSSDWRGHDRHCSANAFGQDGDTNGLALVSGFKRLPCQDVPMKPITSVLVKQKQNEEYGLKLGSQLFIKHIVESGLAAKGNSLQEGDLILKINGVASQDMSLAETQQLIEQTEGILTLLILRDHRQFLVNIPDIDSQSDSSRMDDISDIDSELSHPPSPEAYPRSPAAARTNSPPGLLPADLLEAGEWDGHSPHTSPTVQAAHKDGYNNSRVVRFVKAKSVGLRLTGGNDVGIFVSSVQEGSLADRQGIREGDQILQVNDTSFQNLTREEAVEYLMALPPGEEVTLRTQSKQDIYRKMISSNVGDSFYIRTHFDFEKDTPSGLSFVRGDVFHVLDTMYRGRLGSWLAVRMGRDLQEQEKGIIPNQSRAEQIASLESVLKATSGASPSGARAEFWKLRGLRGAKKMLRKSREDLSALTKQGRYPPYERVVLKEASFKRPVVILGPIADIAVQKLSRELPELFEIAPSVPRDGASSKVIKLDSVRQIAEKNKHALLDITPSAVERLNYVQYYPVVVFCEPESRQGIKAMRQWLAPDSRKSSRRLYAQANKMKKHCSHLFTATISLSGSGNAWYEQIQDIVRTQQSQPVWTTAEQADVAPEDSLDLLNPPSTVASGYLTCDSHANSDYDDTDGEAGAYTDGETDDAYDQPGLARSSEPAQQAPSHGLDSSEPTQLAPSNSQIITTLLSPREYEHESVRRRFTRARDDSDQDEGYEWGPATDV</sequence>
<dbReference type="PRINTS" id="PR01597">
    <property type="entry name" value="ZONOCCLUDNS"/>
</dbReference>
<dbReference type="GO" id="GO:0150105">
    <property type="term" value="P:protein localization to cell-cell junction"/>
    <property type="evidence" value="ECO:0007669"/>
    <property type="project" value="TreeGrafter"/>
</dbReference>
<feature type="compositionally biased region" description="Polar residues" evidence="12">
    <location>
        <begin position="990"/>
        <end position="1007"/>
    </location>
</feature>
<dbReference type="SMART" id="SM00072">
    <property type="entry name" value="GuKc"/>
    <property type="match status" value="1"/>
</dbReference>
<feature type="domain" description="SH3" evidence="13">
    <location>
        <begin position="627"/>
        <end position="695"/>
    </location>
</feature>
<proteinExistence type="inferred from homology"/>
<dbReference type="PANTHER" id="PTHR13865:SF11">
    <property type="entry name" value="TIGHT JUNCTION PROTEIN ZO-3"/>
    <property type="match status" value="1"/>
</dbReference>
<evidence type="ECO:0000256" key="4">
    <source>
        <dbReference type="ARBA" id="ARBA00022427"/>
    </source>
</evidence>